<name>A0A7J7CTR4_TRIWF</name>
<organism evidence="1 2">
    <name type="scientific">Tripterygium wilfordii</name>
    <name type="common">Thunder God vine</name>
    <dbReference type="NCBI Taxonomy" id="458696"/>
    <lineage>
        <taxon>Eukaryota</taxon>
        <taxon>Viridiplantae</taxon>
        <taxon>Streptophyta</taxon>
        <taxon>Embryophyta</taxon>
        <taxon>Tracheophyta</taxon>
        <taxon>Spermatophyta</taxon>
        <taxon>Magnoliopsida</taxon>
        <taxon>eudicotyledons</taxon>
        <taxon>Gunneridae</taxon>
        <taxon>Pentapetalae</taxon>
        <taxon>rosids</taxon>
        <taxon>fabids</taxon>
        <taxon>Celastrales</taxon>
        <taxon>Celastraceae</taxon>
        <taxon>Tripterygium</taxon>
    </lineage>
</organism>
<sequence length="102" mass="10982">MQAARAGIRALKLQPSSQSYPYRRFDNAVSPSLSASKGGVVLVLIGARVYSQTAPCFPYLEKKEVTSRVLDLLKSVAFTHPSKSAEGISTTADLICHIDSDP</sequence>
<proteinExistence type="predicted"/>
<comment type="caution">
    <text evidence="1">The sequence shown here is derived from an EMBL/GenBank/DDBJ whole genome shotgun (WGS) entry which is preliminary data.</text>
</comment>
<protein>
    <submittedName>
        <fullName evidence="1">Acyl carrier protein 2 mitochondrial-like</fullName>
    </submittedName>
</protein>
<evidence type="ECO:0000313" key="2">
    <source>
        <dbReference type="Proteomes" id="UP000593562"/>
    </source>
</evidence>
<keyword evidence="2" id="KW-1185">Reference proteome</keyword>
<dbReference type="AlphaFoldDB" id="A0A7J7CTR4"/>
<accession>A0A7J7CTR4</accession>
<dbReference type="InParanoid" id="A0A7J7CTR4"/>
<gene>
    <name evidence="1" type="ORF">HS088_TW13G00342</name>
</gene>
<dbReference type="EMBL" id="JAAARO010000013">
    <property type="protein sequence ID" value="KAF5737461.1"/>
    <property type="molecule type" value="Genomic_DNA"/>
</dbReference>
<evidence type="ECO:0000313" key="1">
    <source>
        <dbReference type="EMBL" id="KAF5737461.1"/>
    </source>
</evidence>
<dbReference type="Proteomes" id="UP000593562">
    <property type="component" value="Unassembled WGS sequence"/>
</dbReference>
<reference evidence="1 2" key="1">
    <citation type="journal article" date="2020" name="Nat. Commun.">
        <title>Genome of Tripterygium wilfordii and identification of cytochrome P450 involved in triptolide biosynthesis.</title>
        <authorList>
            <person name="Tu L."/>
            <person name="Su P."/>
            <person name="Zhang Z."/>
            <person name="Gao L."/>
            <person name="Wang J."/>
            <person name="Hu T."/>
            <person name="Zhou J."/>
            <person name="Zhang Y."/>
            <person name="Zhao Y."/>
            <person name="Liu Y."/>
            <person name="Song Y."/>
            <person name="Tong Y."/>
            <person name="Lu Y."/>
            <person name="Yang J."/>
            <person name="Xu C."/>
            <person name="Jia M."/>
            <person name="Peters R.J."/>
            <person name="Huang L."/>
            <person name="Gao W."/>
        </authorList>
    </citation>
    <scope>NUCLEOTIDE SEQUENCE [LARGE SCALE GENOMIC DNA]</scope>
    <source>
        <strain evidence="2">cv. XIE 37</strain>
        <tissue evidence="1">Leaf</tissue>
    </source>
</reference>